<feature type="chain" id="PRO_5007894444" evidence="1">
    <location>
        <begin position="19"/>
        <end position="140"/>
    </location>
</feature>
<comment type="caution">
    <text evidence="2">The sequence shown here is derived from an EMBL/GenBank/DDBJ whole genome shotgun (WGS) entry which is preliminary data.</text>
</comment>
<name>A0A167XNP5_9FLAO</name>
<dbReference type="RefSeq" id="WP_066079191.1">
    <property type="nucleotide sequence ID" value="NZ_FRDK01000001.1"/>
</dbReference>
<evidence type="ECO:0000256" key="1">
    <source>
        <dbReference type="SAM" id="SignalP"/>
    </source>
</evidence>
<accession>A0A167XNP5</accession>
<dbReference type="Proteomes" id="UP000077164">
    <property type="component" value="Unassembled WGS sequence"/>
</dbReference>
<protein>
    <submittedName>
        <fullName evidence="2">Uncharacterized protein</fullName>
    </submittedName>
</protein>
<dbReference type="STRING" id="249352.SAMN05444395_101342"/>
<dbReference type="AlphaFoldDB" id="A0A167XNP5"/>
<organism evidence="2 3">
    <name type="scientific">Flavobacterium fryxellicola</name>
    <dbReference type="NCBI Taxonomy" id="249352"/>
    <lineage>
        <taxon>Bacteria</taxon>
        <taxon>Pseudomonadati</taxon>
        <taxon>Bacteroidota</taxon>
        <taxon>Flavobacteriia</taxon>
        <taxon>Flavobacteriales</taxon>
        <taxon>Flavobacteriaceae</taxon>
        <taxon>Flavobacterium</taxon>
    </lineage>
</organism>
<dbReference type="OrthoDB" id="163809at2"/>
<reference evidence="2 3" key="1">
    <citation type="submission" date="2016-03" db="EMBL/GenBank/DDBJ databases">
        <title>Draft genome sequence of Flavobacterium fryxellicola DSM 16209.</title>
        <authorList>
            <person name="Shin S.-K."/>
            <person name="Yi H."/>
        </authorList>
    </citation>
    <scope>NUCLEOTIDE SEQUENCE [LARGE SCALE GENOMIC DNA]</scope>
    <source>
        <strain evidence="2 3">DSM 16209</strain>
    </source>
</reference>
<dbReference type="EMBL" id="LVJE01000011">
    <property type="protein sequence ID" value="OAB28548.1"/>
    <property type="molecule type" value="Genomic_DNA"/>
</dbReference>
<proteinExistence type="predicted"/>
<evidence type="ECO:0000313" key="3">
    <source>
        <dbReference type="Proteomes" id="UP000077164"/>
    </source>
</evidence>
<keyword evidence="1" id="KW-0732">Signal</keyword>
<gene>
    <name evidence="2" type="ORF">FBFR_07585</name>
</gene>
<feature type="signal peptide" evidence="1">
    <location>
        <begin position="1"/>
        <end position="18"/>
    </location>
</feature>
<sequence>MKKSIQFLFILFSTFALAQSMQAQKLKYVMIDQKVCSNQKDFQLVLKSIVTDSRCPEGVTCIWAGEVTAVVSVYKDSKLIEDATLLFAMKNEKENKEWFAKYLPRKQKKIKTMQVLPYPKEGKKIDSKEYCLKIGYYKQD</sequence>
<evidence type="ECO:0000313" key="2">
    <source>
        <dbReference type="EMBL" id="OAB28548.1"/>
    </source>
</evidence>
<keyword evidence="3" id="KW-1185">Reference proteome</keyword>